<evidence type="ECO:0000313" key="2">
    <source>
        <dbReference type="EMBL" id="WFP15415.1"/>
    </source>
</evidence>
<evidence type="ECO:0000259" key="1">
    <source>
        <dbReference type="Pfam" id="PF22525"/>
    </source>
</evidence>
<dbReference type="RefSeq" id="WP_278156107.1">
    <property type="nucleotide sequence ID" value="NZ_CP121252.1"/>
</dbReference>
<dbReference type="Gene3D" id="1.10.8.50">
    <property type="match status" value="1"/>
</dbReference>
<proteinExistence type="predicted"/>
<accession>A0ABY8H3W3</accession>
<dbReference type="NCBIfam" id="NF041260">
    <property type="entry name" value="actino_IHF"/>
    <property type="match status" value="1"/>
</dbReference>
<organism evidence="2 3">
    <name type="scientific">Citricoccus muralis</name>
    <dbReference type="NCBI Taxonomy" id="169134"/>
    <lineage>
        <taxon>Bacteria</taxon>
        <taxon>Bacillati</taxon>
        <taxon>Actinomycetota</taxon>
        <taxon>Actinomycetes</taxon>
        <taxon>Micrococcales</taxon>
        <taxon>Micrococcaceae</taxon>
        <taxon>Citricoccus</taxon>
    </lineage>
</organism>
<evidence type="ECO:0000313" key="3">
    <source>
        <dbReference type="Proteomes" id="UP001219037"/>
    </source>
</evidence>
<reference evidence="2 3" key="1">
    <citation type="submission" date="2023-04" db="EMBL/GenBank/DDBJ databases">
        <title>Funneling lignin-derived compounds into biodiesel using alkali-halophilic Citricoccus sp. P2.</title>
        <authorList>
            <person name="Luo C.-B."/>
        </authorList>
    </citation>
    <scope>NUCLEOTIDE SEQUENCE [LARGE SCALE GENOMIC DNA]</scope>
    <source>
        <strain evidence="2 3">P2</strain>
    </source>
</reference>
<keyword evidence="3" id="KW-1185">Reference proteome</keyword>
<feature type="domain" description="Integration host factor-like helix-two turn-helix" evidence="1">
    <location>
        <begin position="44"/>
        <end position="110"/>
    </location>
</feature>
<dbReference type="Proteomes" id="UP001219037">
    <property type="component" value="Chromosome"/>
</dbReference>
<dbReference type="InterPro" id="IPR047806">
    <property type="entry name" value="IHF_actinobact"/>
</dbReference>
<sequence>MLIPDKRRHAVALKALTDEERNEAQRKAITARTERAELKRALAAGDVTLEHVLERADQDESIGRMRTFDLLIALRGIGEVRAEKIMQECEISLNRRLRGLGHRQRASLLKLLG</sequence>
<dbReference type="InterPro" id="IPR055201">
    <property type="entry name" value="IHF-like_H2TH"/>
</dbReference>
<protein>
    <submittedName>
        <fullName evidence="2">Integration host factor, actinobacterial type</fullName>
    </submittedName>
</protein>
<dbReference type="EMBL" id="CP121252">
    <property type="protein sequence ID" value="WFP15415.1"/>
    <property type="molecule type" value="Genomic_DNA"/>
</dbReference>
<dbReference type="Pfam" id="PF22525">
    <property type="entry name" value="H2TH_5"/>
    <property type="match status" value="1"/>
</dbReference>
<name>A0ABY8H3W3_9MICC</name>
<gene>
    <name evidence="2" type="primary">mihF</name>
    <name evidence="2" type="ORF">P8192_08265</name>
</gene>